<dbReference type="InterPro" id="IPR026961">
    <property type="entry name" value="PGG_dom"/>
</dbReference>
<protein>
    <recommendedName>
        <fullName evidence="8">PGG domain-containing protein</fullName>
    </recommendedName>
</protein>
<evidence type="ECO:0000256" key="1">
    <source>
        <dbReference type="ARBA" id="ARBA00004141"/>
    </source>
</evidence>
<dbReference type="EMBL" id="EQ973778">
    <property type="protein sequence ID" value="EEF49341.1"/>
    <property type="molecule type" value="Genomic_DNA"/>
</dbReference>
<dbReference type="STRING" id="3988.B9RGX9"/>
<keyword evidence="5" id="KW-0040">ANK repeat</keyword>
<dbReference type="eggNOG" id="KOG0504">
    <property type="taxonomic scope" value="Eukaryota"/>
</dbReference>
<keyword evidence="4 7" id="KW-1133">Transmembrane helix</keyword>
<feature type="transmembrane region" description="Helical" evidence="7">
    <location>
        <begin position="39"/>
        <end position="61"/>
    </location>
</feature>
<keyword evidence="3" id="KW-0677">Repeat</keyword>
<name>B9RGX9_RICCO</name>
<gene>
    <name evidence="9" type="ORF">RCOM_1445240</name>
</gene>
<feature type="transmembrane region" description="Helical" evidence="7">
    <location>
        <begin position="103"/>
        <end position="124"/>
    </location>
</feature>
<dbReference type="PANTHER" id="PTHR24186">
    <property type="entry name" value="PROTEIN PHOSPHATASE 1 REGULATORY SUBUNIT"/>
    <property type="match status" value="1"/>
</dbReference>
<dbReference type="Pfam" id="PF13962">
    <property type="entry name" value="PGG"/>
    <property type="match status" value="1"/>
</dbReference>
<proteinExistence type="predicted"/>
<evidence type="ECO:0000256" key="2">
    <source>
        <dbReference type="ARBA" id="ARBA00022692"/>
    </source>
</evidence>
<keyword evidence="6 7" id="KW-0472">Membrane</keyword>
<comment type="subcellular location">
    <subcellularLocation>
        <location evidence="1">Membrane</location>
        <topology evidence="1">Multi-pass membrane protein</topology>
    </subcellularLocation>
</comment>
<organism evidence="9 10">
    <name type="scientific">Ricinus communis</name>
    <name type="common">Castor bean</name>
    <dbReference type="NCBI Taxonomy" id="3988"/>
    <lineage>
        <taxon>Eukaryota</taxon>
        <taxon>Viridiplantae</taxon>
        <taxon>Streptophyta</taxon>
        <taxon>Embryophyta</taxon>
        <taxon>Tracheophyta</taxon>
        <taxon>Spermatophyta</taxon>
        <taxon>Magnoliopsida</taxon>
        <taxon>eudicotyledons</taxon>
        <taxon>Gunneridae</taxon>
        <taxon>Pentapetalae</taxon>
        <taxon>rosids</taxon>
        <taxon>fabids</taxon>
        <taxon>Malpighiales</taxon>
        <taxon>Euphorbiaceae</taxon>
        <taxon>Acalyphoideae</taxon>
        <taxon>Acalypheae</taxon>
        <taxon>Ricinus</taxon>
    </lineage>
</organism>
<keyword evidence="10" id="KW-1185">Reference proteome</keyword>
<feature type="domain" description="PGG" evidence="8">
    <location>
        <begin position="1"/>
        <end position="96"/>
    </location>
</feature>
<feature type="transmembrane region" description="Helical" evidence="7">
    <location>
        <begin position="73"/>
        <end position="97"/>
    </location>
</feature>
<evidence type="ECO:0000256" key="7">
    <source>
        <dbReference type="SAM" id="Phobius"/>
    </source>
</evidence>
<dbReference type="GO" id="GO:0016020">
    <property type="term" value="C:membrane"/>
    <property type="evidence" value="ECO:0007669"/>
    <property type="project" value="UniProtKB-SubCell"/>
</dbReference>
<evidence type="ECO:0000256" key="4">
    <source>
        <dbReference type="ARBA" id="ARBA00022989"/>
    </source>
</evidence>
<evidence type="ECO:0000256" key="5">
    <source>
        <dbReference type="ARBA" id="ARBA00023043"/>
    </source>
</evidence>
<evidence type="ECO:0000313" key="10">
    <source>
        <dbReference type="Proteomes" id="UP000008311"/>
    </source>
</evidence>
<reference evidence="10" key="1">
    <citation type="journal article" date="2010" name="Nat. Biotechnol.">
        <title>Draft genome sequence of the oilseed species Ricinus communis.</title>
        <authorList>
            <person name="Chan A.P."/>
            <person name="Crabtree J."/>
            <person name="Zhao Q."/>
            <person name="Lorenzi H."/>
            <person name="Orvis J."/>
            <person name="Puiu D."/>
            <person name="Melake-Berhan A."/>
            <person name="Jones K.M."/>
            <person name="Redman J."/>
            <person name="Chen G."/>
            <person name="Cahoon E.B."/>
            <person name="Gedil M."/>
            <person name="Stanke M."/>
            <person name="Haas B.J."/>
            <person name="Wortman J.R."/>
            <person name="Fraser-Liggett C.M."/>
            <person name="Ravel J."/>
            <person name="Rabinowicz P.D."/>
        </authorList>
    </citation>
    <scope>NUCLEOTIDE SEQUENCE [LARGE SCALE GENOMIC DNA]</scope>
    <source>
        <strain evidence="10">cv. Hale</strain>
    </source>
</reference>
<evidence type="ECO:0000313" key="9">
    <source>
        <dbReference type="EMBL" id="EEF49341.1"/>
    </source>
</evidence>
<dbReference type="PANTHER" id="PTHR24186:SF50">
    <property type="entry name" value="ANKYRIN REPEAT-CONTAINING PROTEIN ITN1-LIKE ISOFORM X1"/>
    <property type="match status" value="1"/>
</dbReference>
<accession>B9RGX9</accession>
<evidence type="ECO:0000256" key="6">
    <source>
        <dbReference type="ARBA" id="ARBA00023136"/>
    </source>
</evidence>
<dbReference type="InParanoid" id="B9RGX9"/>
<keyword evidence="2 7" id="KW-0812">Transmembrane</keyword>
<evidence type="ECO:0000256" key="3">
    <source>
        <dbReference type="ARBA" id="ARBA00022737"/>
    </source>
</evidence>
<sequence length="155" mass="17160">MLIATVSFAAAFTLPDRYNNDGPNGGMPIYKDKAAFKAFLVFDTFAFTFSLGAILFPLTTAKIHRARARYHNLQWYLILAALITQAIAFALGIYVVLPRSNGLGCTGFIVIAVLFVIFYSCWFVDPWANPLPASNGQGSMPETCFINMGYFEAMF</sequence>
<dbReference type="Proteomes" id="UP000008311">
    <property type="component" value="Unassembled WGS sequence"/>
</dbReference>
<dbReference type="AlphaFoldDB" id="B9RGX9"/>
<evidence type="ECO:0000259" key="8">
    <source>
        <dbReference type="Pfam" id="PF13962"/>
    </source>
</evidence>